<sequence>MRLHRTTNFLALKSLILFRMEHEGVRDESYRVGWICSFPFELEAALMMLDEESADLPPTANNTPDGYWKGRISGHNIVIAGPPEGMLGVMSAAVTVSQMLLRFKSIRFALIVGIGSGVPSDANDVRLGDVVVSQPRMTQGGVIQYDIGRDFVRTGFVNSPPSVLLDALATVQDNTSYLTEYLSSLPKEFARDHTWPDNLFEPTYRHVQGERTCDMCDKSRLAERRPRQSHDPKVHFGTIASGNHVIKDGNLRDRLSSALGGVLCTQVEATGVMNDFPCLVIRGICDYADSHKTSTWQMYAATAAAVVSKQILSVTPPIEYDWGLTLLHRAAQAGNVTAVESLLESGADPNSRDIKGWIPLHYAAGRGDPKILKLLLGWRADVLLPTWSGKFARDFASVLWQKDVLNILDDPPRISAPKTQNIQECPECDPRCKTVCGSFYPRVEFYRDGPKRDHKTESKKSVHEIIYGNGLEFWEKNTRIWIHLPASNVLWVKDLIRKLCHIREKTVWECRAILDFIDESFCERRGPNFYTFCRDPSCQWDKTKTKLSLVVPYIDMESEPYLERRIPTSDHFKKMQNLMADYPSEIYSSQTLAHSYYETSANVRDRDYKQVVYQYTKGEIVDSKSNQASVTDIGPLVVVNQEEGHFPVADQKSVAKLLMVNQLWLWKIDKETVITASPERWHEGNEWTFQRELLRARPERLFESMDACVRHIVFRCINFSEEPCRAGLDHLYTAIFAYSIAGVVGSRPSSYEIYTLMNKVVRSKQML</sequence>
<dbReference type="PROSITE" id="PS50297">
    <property type="entry name" value="ANK_REP_REGION"/>
    <property type="match status" value="2"/>
</dbReference>
<proteinExistence type="predicted"/>
<feature type="repeat" description="ANK" evidence="1">
    <location>
        <begin position="355"/>
        <end position="382"/>
    </location>
</feature>
<dbReference type="Gene3D" id="3.40.50.1580">
    <property type="entry name" value="Nucleoside phosphorylase domain"/>
    <property type="match status" value="1"/>
</dbReference>
<dbReference type="SUPFAM" id="SSF48403">
    <property type="entry name" value="Ankyrin repeat"/>
    <property type="match status" value="1"/>
</dbReference>
<dbReference type="InterPro" id="IPR035994">
    <property type="entry name" value="Nucleoside_phosphorylase_sf"/>
</dbReference>
<dbReference type="Pfam" id="PF13637">
    <property type="entry name" value="Ank_4"/>
    <property type="match status" value="1"/>
</dbReference>
<evidence type="ECO:0000313" key="2">
    <source>
        <dbReference type="EMBL" id="PMD18467.1"/>
    </source>
</evidence>
<keyword evidence="3" id="KW-1185">Reference proteome</keyword>
<dbReference type="PANTHER" id="PTHR46082:SF11">
    <property type="entry name" value="AAA+ ATPASE DOMAIN-CONTAINING PROTEIN-RELATED"/>
    <property type="match status" value="1"/>
</dbReference>
<evidence type="ECO:0000256" key="1">
    <source>
        <dbReference type="PROSITE-ProRule" id="PRU00023"/>
    </source>
</evidence>
<organism evidence="2 3">
    <name type="scientific">Hyaloscypha hepaticicola</name>
    <dbReference type="NCBI Taxonomy" id="2082293"/>
    <lineage>
        <taxon>Eukaryota</taxon>
        <taxon>Fungi</taxon>
        <taxon>Dikarya</taxon>
        <taxon>Ascomycota</taxon>
        <taxon>Pezizomycotina</taxon>
        <taxon>Leotiomycetes</taxon>
        <taxon>Helotiales</taxon>
        <taxon>Hyaloscyphaceae</taxon>
        <taxon>Hyaloscypha</taxon>
    </lineage>
</organism>
<dbReference type="InterPro" id="IPR002110">
    <property type="entry name" value="Ankyrin_rpt"/>
</dbReference>
<dbReference type="EMBL" id="KZ613494">
    <property type="protein sequence ID" value="PMD18467.1"/>
    <property type="molecule type" value="Genomic_DNA"/>
</dbReference>
<dbReference type="STRING" id="1745343.A0A2J6PWT9"/>
<name>A0A2J6PWT9_9HELO</name>
<dbReference type="InterPro" id="IPR036770">
    <property type="entry name" value="Ankyrin_rpt-contain_sf"/>
</dbReference>
<dbReference type="PROSITE" id="PS50088">
    <property type="entry name" value="ANK_REPEAT"/>
    <property type="match status" value="2"/>
</dbReference>
<dbReference type="InterPro" id="IPR053137">
    <property type="entry name" value="NLR-like"/>
</dbReference>
<dbReference type="SUPFAM" id="SSF53167">
    <property type="entry name" value="Purine and uridine phosphorylases"/>
    <property type="match status" value="1"/>
</dbReference>
<protein>
    <submittedName>
        <fullName evidence="2">Purine and uridine phosphorylase</fullName>
    </submittedName>
</protein>
<dbReference type="OrthoDB" id="1577640at2759"/>
<dbReference type="PANTHER" id="PTHR46082">
    <property type="entry name" value="ATP/GTP-BINDING PROTEIN-RELATED"/>
    <property type="match status" value="1"/>
</dbReference>
<dbReference type="Proteomes" id="UP000235672">
    <property type="component" value="Unassembled WGS sequence"/>
</dbReference>
<evidence type="ECO:0000313" key="3">
    <source>
        <dbReference type="Proteomes" id="UP000235672"/>
    </source>
</evidence>
<dbReference type="GO" id="GO:0009116">
    <property type="term" value="P:nucleoside metabolic process"/>
    <property type="evidence" value="ECO:0007669"/>
    <property type="project" value="InterPro"/>
</dbReference>
<dbReference type="Gene3D" id="1.25.40.20">
    <property type="entry name" value="Ankyrin repeat-containing domain"/>
    <property type="match status" value="1"/>
</dbReference>
<keyword evidence="1" id="KW-0040">ANK repeat</keyword>
<dbReference type="SMART" id="SM00248">
    <property type="entry name" value="ANK"/>
    <property type="match status" value="2"/>
</dbReference>
<gene>
    <name evidence="2" type="ORF">NA56DRAFT_244290</name>
</gene>
<dbReference type="AlphaFoldDB" id="A0A2J6PWT9"/>
<reference evidence="2 3" key="1">
    <citation type="submission" date="2016-05" db="EMBL/GenBank/DDBJ databases">
        <title>A degradative enzymes factory behind the ericoid mycorrhizal symbiosis.</title>
        <authorList>
            <consortium name="DOE Joint Genome Institute"/>
            <person name="Martino E."/>
            <person name="Morin E."/>
            <person name="Grelet G."/>
            <person name="Kuo A."/>
            <person name="Kohler A."/>
            <person name="Daghino S."/>
            <person name="Barry K."/>
            <person name="Choi C."/>
            <person name="Cichocki N."/>
            <person name="Clum A."/>
            <person name="Copeland A."/>
            <person name="Hainaut M."/>
            <person name="Haridas S."/>
            <person name="Labutti K."/>
            <person name="Lindquist E."/>
            <person name="Lipzen A."/>
            <person name="Khouja H.-R."/>
            <person name="Murat C."/>
            <person name="Ohm R."/>
            <person name="Olson A."/>
            <person name="Spatafora J."/>
            <person name="Veneault-Fourrey C."/>
            <person name="Henrissat B."/>
            <person name="Grigoriev I."/>
            <person name="Martin F."/>
            <person name="Perotto S."/>
        </authorList>
    </citation>
    <scope>NUCLEOTIDE SEQUENCE [LARGE SCALE GENOMIC DNA]</scope>
    <source>
        <strain evidence="2 3">UAMH 7357</strain>
    </source>
</reference>
<dbReference type="GO" id="GO:0003824">
    <property type="term" value="F:catalytic activity"/>
    <property type="evidence" value="ECO:0007669"/>
    <property type="project" value="InterPro"/>
</dbReference>
<accession>A0A2J6PWT9</accession>
<feature type="repeat" description="ANK" evidence="1">
    <location>
        <begin position="322"/>
        <end position="354"/>
    </location>
</feature>